<dbReference type="Proteomes" id="UP000256486">
    <property type="component" value="Unassembled WGS sequence"/>
</dbReference>
<dbReference type="OrthoDB" id="3579809at2"/>
<evidence type="ECO:0008006" key="3">
    <source>
        <dbReference type="Google" id="ProtNLM"/>
    </source>
</evidence>
<dbReference type="EMBL" id="NBWZ01000001">
    <property type="protein sequence ID" value="RFA11257.1"/>
    <property type="molecule type" value="Genomic_DNA"/>
</dbReference>
<protein>
    <recommendedName>
        <fullName evidence="3">Transcriptional regulator</fullName>
    </recommendedName>
</protein>
<sequence>MTETTVRTAGEAWLDQLDPASTPLKDGRHLRTIGNALSALDDAEAAVRLAVTQARAAGDSWEAIGLVLGTSRQAAHRKYGRA</sequence>
<organism evidence="1 2">
    <name type="scientific">Subtercola boreus</name>
    <dbReference type="NCBI Taxonomy" id="120213"/>
    <lineage>
        <taxon>Bacteria</taxon>
        <taxon>Bacillati</taxon>
        <taxon>Actinomycetota</taxon>
        <taxon>Actinomycetes</taxon>
        <taxon>Micrococcales</taxon>
        <taxon>Microbacteriaceae</taxon>
        <taxon>Subtercola</taxon>
    </lineage>
</organism>
<keyword evidence="2" id="KW-1185">Reference proteome</keyword>
<evidence type="ECO:0000313" key="1">
    <source>
        <dbReference type="EMBL" id="RFA11257.1"/>
    </source>
</evidence>
<evidence type="ECO:0000313" key="2">
    <source>
        <dbReference type="Proteomes" id="UP000256486"/>
    </source>
</evidence>
<gene>
    <name evidence="1" type="ORF">B7R54_12265</name>
</gene>
<reference evidence="1 2" key="1">
    <citation type="submission" date="2017-04" db="EMBL/GenBank/DDBJ databases">
        <title>Comparative genome analysis of Subtercola boreus.</title>
        <authorList>
            <person name="Cho Y.-J."/>
            <person name="Cho A."/>
            <person name="Kim O.-S."/>
            <person name="Lee J.-I."/>
        </authorList>
    </citation>
    <scope>NUCLEOTIDE SEQUENCE [LARGE SCALE GENOMIC DNA]</scope>
    <source>
        <strain evidence="1 2">K300</strain>
    </source>
</reference>
<dbReference type="AlphaFoldDB" id="A0A3E0VQW9"/>
<proteinExistence type="predicted"/>
<comment type="caution">
    <text evidence="1">The sequence shown here is derived from an EMBL/GenBank/DDBJ whole genome shotgun (WGS) entry which is preliminary data.</text>
</comment>
<name>A0A3E0VQW9_9MICO</name>
<accession>A0A3E0VQW9</accession>